<organism evidence="2 3">
    <name type="scientific">Flavobacterium aureirubrum</name>
    <dbReference type="NCBI Taxonomy" id="3133147"/>
    <lineage>
        <taxon>Bacteria</taxon>
        <taxon>Pseudomonadati</taxon>
        <taxon>Bacteroidota</taxon>
        <taxon>Flavobacteriia</taxon>
        <taxon>Flavobacteriales</taxon>
        <taxon>Flavobacteriaceae</taxon>
        <taxon>Flavobacterium</taxon>
    </lineage>
</organism>
<protein>
    <submittedName>
        <fullName evidence="2">DUF6544 family protein</fullName>
    </submittedName>
</protein>
<keyword evidence="1" id="KW-1133">Transmembrane helix</keyword>
<keyword evidence="1" id="KW-0472">Membrane</keyword>
<dbReference type="InterPro" id="IPR046674">
    <property type="entry name" value="DUF6544"/>
</dbReference>
<proteinExistence type="predicted"/>
<evidence type="ECO:0000313" key="2">
    <source>
        <dbReference type="EMBL" id="MEM0543105.1"/>
    </source>
</evidence>
<name>A0ABU9N5W6_9FLAO</name>
<keyword evidence="1" id="KW-0812">Transmembrane</keyword>
<evidence type="ECO:0000313" key="3">
    <source>
        <dbReference type="Proteomes" id="UP001460072"/>
    </source>
</evidence>
<gene>
    <name evidence="2" type="ORF">WFZ85_10805</name>
</gene>
<sequence length="359" mass="41500">MRIFLLILLVLHGFIHLMGFTKAFDLGTFTQLSKEISKPMGVFWLTAFILFLTAAILFFLKKEEWWIVGTTAVIISQILIFTVWNDAKFGTLANLIIFCALLLNYGSYSFEKSYQKDVKENLQRTSKLPTELLTEQDLLPLPEPVQRYIKYSGVVNKPKPHNMRIVFEGQMREKGKDFFPFTCEQYNSFDEPTRLFFMKAKIKGFTVPGYHKYNNASALMDIRLFGFFPIVKKAGKEMNQAETVTLFNDMCLMAPATLIDKRITWQAIDSNSAKATFTNQSNKITAILYFNDEGQLIDFISKDRDVNNYPFSTPVRNYKNKNGLNIMTYGEAIWHYPDGKFVYGKFNLKDIEYNVTALK</sequence>
<feature type="transmembrane region" description="Helical" evidence="1">
    <location>
        <begin position="42"/>
        <end position="60"/>
    </location>
</feature>
<dbReference type="EMBL" id="JBCGDO010000014">
    <property type="protein sequence ID" value="MEM0543105.1"/>
    <property type="molecule type" value="Genomic_DNA"/>
</dbReference>
<evidence type="ECO:0000256" key="1">
    <source>
        <dbReference type="SAM" id="Phobius"/>
    </source>
</evidence>
<dbReference type="RefSeq" id="WP_342696306.1">
    <property type="nucleotide sequence ID" value="NZ_JBCGDO010000014.1"/>
</dbReference>
<keyword evidence="3" id="KW-1185">Reference proteome</keyword>
<comment type="caution">
    <text evidence="2">The sequence shown here is derived from an EMBL/GenBank/DDBJ whole genome shotgun (WGS) entry which is preliminary data.</text>
</comment>
<accession>A0ABU9N5W6</accession>
<feature type="transmembrane region" description="Helical" evidence="1">
    <location>
        <begin position="90"/>
        <end position="110"/>
    </location>
</feature>
<dbReference type="Proteomes" id="UP001460072">
    <property type="component" value="Unassembled WGS sequence"/>
</dbReference>
<dbReference type="Pfam" id="PF20181">
    <property type="entry name" value="DUF6544"/>
    <property type="match status" value="1"/>
</dbReference>
<reference evidence="2 3" key="1">
    <citation type="submission" date="2024-03" db="EMBL/GenBank/DDBJ databases">
        <title>Two novel species of the genus Flavobacterium exhibiting potentially degradation of complex polysaccharides.</title>
        <authorList>
            <person name="Lian X."/>
        </authorList>
    </citation>
    <scope>NUCLEOTIDE SEQUENCE [LARGE SCALE GENOMIC DNA]</scope>
    <source>
        <strain evidence="3">j3</strain>
    </source>
</reference>
<feature type="transmembrane region" description="Helical" evidence="1">
    <location>
        <begin position="65"/>
        <end position="84"/>
    </location>
</feature>